<gene>
    <name evidence="1" type="ORF">JTE90_029494</name>
</gene>
<dbReference type="Proteomes" id="UP000827092">
    <property type="component" value="Unassembled WGS sequence"/>
</dbReference>
<dbReference type="EMBL" id="JAFNEN010000168">
    <property type="protein sequence ID" value="KAG8191054.1"/>
    <property type="molecule type" value="Genomic_DNA"/>
</dbReference>
<dbReference type="AlphaFoldDB" id="A0AAV6V355"/>
<protein>
    <submittedName>
        <fullName evidence="1">Uncharacterized protein</fullName>
    </submittedName>
</protein>
<keyword evidence="2" id="KW-1185">Reference proteome</keyword>
<proteinExistence type="predicted"/>
<sequence>MLVKKNDDEPLEELTSQVWWGKNQIKKKFLAAGVAAGSERSDRPRPFYLSATSTSDLPCQKAERRSQVREASVGRHCWTHAHGVVTNLALKAFLKDVLRICSGERKFACAG</sequence>
<comment type="caution">
    <text evidence="1">The sequence shown here is derived from an EMBL/GenBank/DDBJ whole genome shotgun (WGS) entry which is preliminary data.</text>
</comment>
<organism evidence="1 2">
    <name type="scientific">Oedothorax gibbosus</name>
    <dbReference type="NCBI Taxonomy" id="931172"/>
    <lineage>
        <taxon>Eukaryota</taxon>
        <taxon>Metazoa</taxon>
        <taxon>Ecdysozoa</taxon>
        <taxon>Arthropoda</taxon>
        <taxon>Chelicerata</taxon>
        <taxon>Arachnida</taxon>
        <taxon>Araneae</taxon>
        <taxon>Araneomorphae</taxon>
        <taxon>Entelegynae</taxon>
        <taxon>Araneoidea</taxon>
        <taxon>Linyphiidae</taxon>
        <taxon>Erigoninae</taxon>
        <taxon>Oedothorax</taxon>
    </lineage>
</organism>
<name>A0AAV6V355_9ARAC</name>
<reference evidence="1 2" key="1">
    <citation type="journal article" date="2022" name="Nat. Ecol. Evol.">
        <title>A masculinizing supergene underlies an exaggerated male reproductive morph in a spider.</title>
        <authorList>
            <person name="Hendrickx F."/>
            <person name="De Corte Z."/>
            <person name="Sonet G."/>
            <person name="Van Belleghem S.M."/>
            <person name="Kostlbacher S."/>
            <person name="Vangestel C."/>
        </authorList>
    </citation>
    <scope>NUCLEOTIDE SEQUENCE [LARGE SCALE GENOMIC DNA]</scope>
    <source>
        <strain evidence="1">W744_W776</strain>
    </source>
</reference>
<accession>A0AAV6V355</accession>
<evidence type="ECO:0000313" key="1">
    <source>
        <dbReference type="EMBL" id="KAG8191054.1"/>
    </source>
</evidence>
<evidence type="ECO:0000313" key="2">
    <source>
        <dbReference type="Proteomes" id="UP000827092"/>
    </source>
</evidence>